<accession>A0A0M8K6T2</accession>
<dbReference type="Gene3D" id="1.10.1740.10">
    <property type="match status" value="1"/>
</dbReference>
<dbReference type="GO" id="GO:0006352">
    <property type="term" value="P:DNA-templated transcription initiation"/>
    <property type="evidence" value="ECO:0007669"/>
    <property type="project" value="InterPro"/>
</dbReference>
<dbReference type="SUPFAM" id="SSF88946">
    <property type="entry name" value="Sigma2 domain of RNA polymerase sigma factors"/>
    <property type="match status" value="1"/>
</dbReference>
<dbReference type="InParanoid" id="A0A0M8K6T2"/>
<organism evidence="1 2">
    <name type="scientific">Ardenticatena maritima</name>
    <dbReference type="NCBI Taxonomy" id="872965"/>
    <lineage>
        <taxon>Bacteria</taxon>
        <taxon>Bacillati</taxon>
        <taxon>Chloroflexota</taxon>
        <taxon>Ardenticatenia</taxon>
        <taxon>Ardenticatenales</taxon>
        <taxon>Ardenticatenaceae</taxon>
        <taxon>Ardenticatena</taxon>
    </lineage>
</organism>
<gene>
    <name evidence="1" type="ORF">ARMA_0072</name>
</gene>
<dbReference type="InterPro" id="IPR013325">
    <property type="entry name" value="RNA_pol_sigma_r2"/>
</dbReference>
<dbReference type="OrthoDB" id="149053at2"/>
<proteinExistence type="predicted"/>
<dbReference type="AlphaFoldDB" id="A0A0M8K6T2"/>
<keyword evidence="2" id="KW-1185">Reference proteome</keyword>
<dbReference type="RefSeq" id="WP_054491603.1">
    <property type="nucleotide sequence ID" value="NZ_BBZA01000004.1"/>
</dbReference>
<comment type="caution">
    <text evidence="1">The sequence shown here is derived from an EMBL/GenBank/DDBJ whole genome shotgun (WGS) entry which is preliminary data.</text>
</comment>
<sequence length="229" mass="27860">MSRQRSREHIDQLIAECTQQSNRFFKDGKSDNEACFELFRRAIVHRNQTAWEAIYQQYHKLVRYWIQHCSSAYFSQEEDIQSLVNATFAKFWHSISPEKFEQFDSLRALLGYLKLCAGSVTTDRIRRQKYQKLLTDLEEIHTLPSNEDIEQTTLDKAARQQFWDYIQAQLKNEDEWFVIYHMFVLGWKPRDIHKHYPQRFADIQDIYRIKRNVLDRLRRSEDLRKWMTN</sequence>
<protein>
    <recommendedName>
        <fullName evidence="3">Sigma-70 family RNA polymerase sigma factor</fullName>
    </recommendedName>
</protein>
<reference evidence="2" key="1">
    <citation type="submission" date="2015-08" db="EMBL/GenBank/DDBJ databases">
        <title>Draft Genome Sequence of a Heterotrophic Facultative Anaerobic Bacterium Ardenticatena maritima Strain 110S.</title>
        <authorList>
            <person name="Kawaichi S."/>
            <person name="Yoshida T."/>
            <person name="Sako Y."/>
            <person name="Nakamura R."/>
        </authorList>
    </citation>
    <scope>NUCLEOTIDE SEQUENCE [LARGE SCALE GENOMIC DNA]</scope>
    <source>
        <strain evidence="2">110S</strain>
    </source>
</reference>
<evidence type="ECO:0008006" key="3">
    <source>
        <dbReference type="Google" id="ProtNLM"/>
    </source>
</evidence>
<dbReference type="EMBL" id="BBZA01000004">
    <property type="protein sequence ID" value="GAP61649.1"/>
    <property type="molecule type" value="Genomic_DNA"/>
</dbReference>
<evidence type="ECO:0000313" key="2">
    <source>
        <dbReference type="Proteomes" id="UP000037784"/>
    </source>
</evidence>
<name>A0A0M8K6T2_9CHLR</name>
<evidence type="ECO:0000313" key="1">
    <source>
        <dbReference type="EMBL" id="GAP61649.1"/>
    </source>
</evidence>
<dbReference type="GO" id="GO:0003700">
    <property type="term" value="F:DNA-binding transcription factor activity"/>
    <property type="evidence" value="ECO:0007669"/>
    <property type="project" value="InterPro"/>
</dbReference>
<dbReference type="Proteomes" id="UP000037784">
    <property type="component" value="Unassembled WGS sequence"/>
</dbReference>